<accession>A0A7W7Y528</accession>
<sequence length="117" mass="12828">MAGNQQEYYRLLGEADRSADCSGFIHFLLGAVKQALEEAIASQTPDVSVEMSVQLSVETQQMILQVLSKQPSLSLAKVAPLVGKSVRTVERVAARLQKEGKLEHVEPRKGGHWVAKE</sequence>
<keyword evidence="2" id="KW-1185">Reference proteome</keyword>
<dbReference type="EMBL" id="JACHID010000009">
    <property type="protein sequence ID" value="MBB5022238.1"/>
    <property type="molecule type" value="Genomic_DNA"/>
</dbReference>
<proteinExistence type="predicted"/>
<comment type="caution">
    <text evidence="1">The sequence shown here is derived from an EMBL/GenBank/DDBJ whole genome shotgun (WGS) entry which is preliminary data.</text>
</comment>
<dbReference type="RefSeq" id="WP_221270460.1">
    <property type="nucleotide sequence ID" value="NZ_JACHID010000009.1"/>
</dbReference>
<evidence type="ECO:0000313" key="2">
    <source>
        <dbReference type="Proteomes" id="UP000528322"/>
    </source>
</evidence>
<dbReference type="InterPro" id="IPR036390">
    <property type="entry name" value="WH_DNA-bd_sf"/>
</dbReference>
<dbReference type="SUPFAM" id="SSF46785">
    <property type="entry name" value="Winged helix' DNA-binding domain"/>
    <property type="match status" value="1"/>
</dbReference>
<evidence type="ECO:0000313" key="1">
    <source>
        <dbReference type="EMBL" id="MBB5022238.1"/>
    </source>
</evidence>
<name>A0A7W7Y528_9BACT</name>
<reference evidence="1 2" key="1">
    <citation type="submission" date="2020-08" db="EMBL/GenBank/DDBJ databases">
        <title>Genomic Encyclopedia of Type Strains, Phase IV (KMG-IV): sequencing the most valuable type-strain genomes for metagenomic binning, comparative biology and taxonomic classification.</title>
        <authorList>
            <person name="Goeker M."/>
        </authorList>
    </citation>
    <scope>NUCLEOTIDE SEQUENCE [LARGE SCALE GENOMIC DNA]</scope>
    <source>
        <strain evidence="1 2">DSM 22071</strain>
    </source>
</reference>
<dbReference type="Proteomes" id="UP000528322">
    <property type="component" value="Unassembled WGS sequence"/>
</dbReference>
<dbReference type="AlphaFoldDB" id="A0A7W7Y528"/>
<organism evidence="1 2">
    <name type="scientific">Desulfurispira natronophila</name>
    <dbReference type="NCBI Taxonomy" id="682562"/>
    <lineage>
        <taxon>Bacteria</taxon>
        <taxon>Pseudomonadati</taxon>
        <taxon>Chrysiogenota</taxon>
        <taxon>Chrysiogenia</taxon>
        <taxon>Chrysiogenales</taxon>
        <taxon>Chrysiogenaceae</taxon>
        <taxon>Desulfurispira</taxon>
    </lineage>
</organism>
<gene>
    <name evidence="1" type="ORF">HNR37_001570</name>
</gene>
<protein>
    <submittedName>
        <fullName evidence="1">Fic family protein</fullName>
    </submittedName>
</protein>